<dbReference type="Pfam" id="PF02574">
    <property type="entry name" value="S-methyl_trans"/>
    <property type="match status" value="1"/>
</dbReference>
<dbReference type="GO" id="GO:0008168">
    <property type="term" value="F:methyltransferase activity"/>
    <property type="evidence" value="ECO:0007669"/>
    <property type="project" value="UniProtKB-UniRule"/>
</dbReference>
<feature type="binding site" evidence="3 4">
    <location>
        <position position="277"/>
    </location>
    <ligand>
        <name>Zn(2+)</name>
        <dbReference type="ChEBI" id="CHEBI:29105"/>
    </ligand>
</feature>
<dbReference type="Proteomes" id="UP001206128">
    <property type="component" value="Unassembled WGS sequence"/>
</dbReference>
<evidence type="ECO:0000256" key="3">
    <source>
        <dbReference type="PIRSR" id="PIRSR037505-2"/>
    </source>
</evidence>
<dbReference type="GO" id="GO:0009086">
    <property type="term" value="P:methionine biosynthetic process"/>
    <property type="evidence" value="ECO:0007669"/>
    <property type="project" value="InterPro"/>
</dbReference>
<accession>A0AAE3GHY4</accession>
<name>A0AAE3GHY4_9PSEU</name>
<organism evidence="6 7">
    <name type="scientific">Goodfellowiella coeruleoviolacea</name>
    <dbReference type="NCBI Taxonomy" id="334858"/>
    <lineage>
        <taxon>Bacteria</taxon>
        <taxon>Bacillati</taxon>
        <taxon>Actinomycetota</taxon>
        <taxon>Actinomycetes</taxon>
        <taxon>Pseudonocardiales</taxon>
        <taxon>Pseudonocardiaceae</taxon>
        <taxon>Goodfellowiella</taxon>
    </lineage>
</organism>
<dbReference type="RefSeq" id="WP_253774879.1">
    <property type="nucleotide sequence ID" value="NZ_JAMTCK010000011.1"/>
</dbReference>
<dbReference type="Gene3D" id="3.20.20.330">
    <property type="entry name" value="Homocysteine-binding-like domain"/>
    <property type="match status" value="1"/>
</dbReference>
<dbReference type="EMBL" id="JAMTCK010000011">
    <property type="protein sequence ID" value="MCP2167727.1"/>
    <property type="molecule type" value="Genomic_DNA"/>
</dbReference>
<evidence type="ECO:0000256" key="4">
    <source>
        <dbReference type="PROSITE-ProRule" id="PRU00333"/>
    </source>
</evidence>
<dbReference type="PIRSF" id="PIRSF037505">
    <property type="entry name" value="Betaine_HMT"/>
    <property type="match status" value="1"/>
</dbReference>
<evidence type="ECO:0000256" key="2">
    <source>
        <dbReference type="ARBA" id="ARBA00022679"/>
    </source>
</evidence>
<dbReference type="PANTHER" id="PTHR11103">
    <property type="entry name" value="SLR1189 PROTEIN"/>
    <property type="match status" value="1"/>
</dbReference>
<keyword evidence="7" id="KW-1185">Reference proteome</keyword>
<feature type="binding site" evidence="3 4">
    <location>
        <position position="276"/>
    </location>
    <ligand>
        <name>Zn(2+)</name>
        <dbReference type="ChEBI" id="CHEBI:29105"/>
    </ligand>
</feature>
<proteinExistence type="predicted"/>
<reference evidence="6" key="1">
    <citation type="submission" date="2022-06" db="EMBL/GenBank/DDBJ databases">
        <title>Genomic Encyclopedia of Archaeal and Bacterial Type Strains, Phase II (KMG-II): from individual species to whole genera.</title>
        <authorList>
            <person name="Goeker M."/>
        </authorList>
    </citation>
    <scope>NUCLEOTIDE SEQUENCE</scope>
    <source>
        <strain evidence="6">DSM 43935</strain>
    </source>
</reference>
<keyword evidence="2 4" id="KW-0808">Transferase</keyword>
<evidence type="ECO:0000313" key="7">
    <source>
        <dbReference type="Proteomes" id="UP001206128"/>
    </source>
</evidence>
<protein>
    <submittedName>
        <fullName evidence="6">Homocysteine/selenocysteine methylase (S-methylmethionine-dependent)</fullName>
    </submittedName>
</protein>
<gene>
    <name evidence="6" type="ORF">LX83_004600</name>
</gene>
<dbReference type="AlphaFoldDB" id="A0AAE3GHY4"/>
<keyword evidence="3 4" id="KW-0862">Zinc</keyword>
<keyword evidence="1 4" id="KW-0489">Methyltransferase</keyword>
<keyword evidence="3 4" id="KW-0479">Metal-binding</keyword>
<dbReference type="PROSITE" id="PS50970">
    <property type="entry name" value="HCY"/>
    <property type="match status" value="1"/>
</dbReference>
<dbReference type="SUPFAM" id="SSF82282">
    <property type="entry name" value="Homocysteine S-methyltransferase"/>
    <property type="match status" value="1"/>
</dbReference>
<evidence type="ECO:0000259" key="5">
    <source>
        <dbReference type="PROSITE" id="PS50970"/>
    </source>
</evidence>
<sequence>MAELTLLDGAVATELQRRGIPVAAPWWTTRAVLTGQKRDVLRAVHEEYVAAGADVITANTFRCNLRALTRAGLADAGLAWMVHAAVGVATAVRNASGGRVRVAGSVAPVEDCYRPDLVPPDEELRTEHRWLAVELLRAGVDLVLVETMNTVREARIAVAEAVAAGAPTWVSFVCGPHARLLSGEPLVEAARAVTAEGAAAVLVNCTRPEDVEACLTALGGACGVPFGAYPNVEDRTGLPERGHVDQHVPAGVEPGDFAALAARWRAEFGASVLGGCCGTTPSHLAAAARAASTVPTP</sequence>
<feature type="binding site" evidence="3 4">
    <location>
        <position position="205"/>
    </location>
    <ligand>
        <name>Zn(2+)</name>
        <dbReference type="ChEBI" id="CHEBI:29105"/>
    </ligand>
</feature>
<evidence type="ECO:0000313" key="6">
    <source>
        <dbReference type="EMBL" id="MCP2167727.1"/>
    </source>
</evidence>
<dbReference type="PANTHER" id="PTHR11103:SF18">
    <property type="entry name" value="SLR1189 PROTEIN"/>
    <property type="match status" value="1"/>
</dbReference>
<dbReference type="InterPro" id="IPR017226">
    <property type="entry name" value="BHMT-like"/>
</dbReference>
<dbReference type="GO" id="GO:0032259">
    <property type="term" value="P:methylation"/>
    <property type="evidence" value="ECO:0007669"/>
    <property type="project" value="UniProtKB-KW"/>
</dbReference>
<dbReference type="InterPro" id="IPR036589">
    <property type="entry name" value="HCY_dom_sf"/>
</dbReference>
<dbReference type="InterPro" id="IPR003726">
    <property type="entry name" value="HCY_dom"/>
</dbReference>
<evidence type="ECO:0000256" key="1">
    <source>
        <dbReference type="ARBA" id="ARBA00022603"/>
    </source>
</evidence>
<dbReference type="GO" id="GO:0008270">
    <property type="term" value="F:zinc ion binding"/>
    <property type="evidence" value="ECO:0007669"/>
    <property type="project" value="InterPro"/>
</dbReference>
<feature type="domain" description="Hcy-binding" evidence="5">
    <location>
        <begin position="1"/>
        <end position="291"/>
    </location>
</feature>
<comment type="cofactor">
    <cofactor evidence="3">
        <name>Zn(2+)</name>
        <dbReference type="ChEBI" id="CHEBI:29105"/>
    </cofactor>
    <text evidence="3">Binds 1 zinc ion per subunit.</text>
</comment>
<comment type="caution">
    <text evidence="6">The sequence shown here is derived from an EMBL/GenBank/DDBJ whole genome shotgun (WGS) entry which is preliminary data.</text>
</comment>